<evidence type="ECO:0000313" key="1">
    <source>
        <dbReference type="EMBL" id="TYL37459.1"/>
    </source>
</evidence>
<dbReference type="OrthoDB" id="285635at2157"/>
<organism evidence="1 2">
    <name type="scientific">Natronococcus pandeyae</name>
    <dbReference type="NCBI Taxonomy" id="2055836"/>
    <lineage>
        <taxon>Archaea</taxon>
        <taxon>Methanobacteriati</taxon>
        <taxon>Methanobacteriota</taxon>
        <taxon>Stenosarchaea group</taxon>
        <taxon>Halobacteria</taxon>
        <taxon>Halobacteriales</taxon>
        <taxon>Natrialbaceae</taxon>
        <taxon>Natronococcus</taxon>
    </lineage>
</organism>
<dbReference type="EMBL" id="PHNJ01000009">
    <property type="protein sequence ID" value="TYL37459.1"/>
    <property type="molecule type" value="Genomic_DNA"/>
</dbReference>
<evidence type="ECO:0000313" key="2">
    <source>
        <dbReference type="Proteomes" id="UP000766904"/>
    </source>
</evidence>
<dbReference type="InterPro" id="IPR036390">
    <property type="entry name" value="WH_DNA-bd_sf"/>
</dbReference>
<dbReference type="RefSeq" id="WP_148858984.1">
    <property type="nucleotide sequence ID" value="NZ_PHNJ01000009.1"/>
</dbReference>
<dbReference type="Proteomes" id="UP000766904">
    <property type="component" value="Unassembled WGS sequence"/>
</dbReference>
<sequence length="87" mass="9967">MTDNSAEWMDPVDDEILELLQDEDIFMPDQIAEQVEPRVPHVAYRCRELTDHGLVTKHATGMYDISEQGERYLAGDLDPSDLESDDE</sequence>
<proteinExistence type="predicted"/>
<dbReference type="InterPro" id="IPR036388">
    <property type="entry name" value="WH-like_DNA-bd_sf"/>
</dbReference>
<comment type="caution">
    <text evidence="1">The sequence shown here is derived from an EMBL/GenBank/DDBJ whole genome shotgun (WGS) entry which is preliminary data.</text>
</comment>
<dbReference type="Gene3D" id="1.10.10.10">
    <property type="entry name" value="Winged helix-like DNA-binding domain superfamily/Winged helix DNA-binding domain"/>
    <property type="match status" value="1"/>
</dbReference>
<evidence type="ECO:0008006" key="3">
    <source>
        <dbReference type="Google" id="ProtNLM"/>
    </source>
</evidence>
<name>A0A8J8Q223_9EURY</name>
<keyword evidence="2" id="KW-1185">Reference proteome</keyword>
<reference evidence="1" key="1">
    <citation type="submission" date="2017-11" db="EMBL/GenBank/DDBJ databases">
        <authorList>
            <person name="Kajale S.C."/>
            <person name="Sharma A."/>
        </authorList>
    </citation>
    <scope>NUCLEOTIDE SEQUENCE</scope>
    <source>
        <strain evidence="1">LS1_42</strain>
    </source>
</reference>
<dbReference type="AlphaFoldDB" id="A0A8J8Q223"/>
<protein>
    <recommendedName>
        <fullName evidence="3">PhiH1 repressor-like protein</fullName>
    </recommendedName>
</protein>
<gene>
    <name evidence="1" type="ORF">CV102_15895</name>
</gene>
<accession>A0A8J8Q223</accession>
<dbReference type="SUPFAM" id="SSF46785">
    <property type="entry name" value="Winged helix' DNA-binding domain"/>
    <property type="match status" value="1"/>
</dbReference>